<dbReference type="PANTHER" id="PTHR30636:SF3">
    <property type="entry name" value="UPF0701 PROTEIN YICC"/>
    <property type="match status" value="1"/>
</dbReference>
<sequence>MIRSMTGYGEAECESPSGRLRLEIKTVNHRFFNASIKTPSGFDKFEGTISASLKKHLFRGHVNVFLSIDRSVAELPPRIEPDLARARAIYSALDLVRNELGLPGAADLEMVARHGNLFRTSEGDRTAEVDSELIANLSDSAATAARVLREAEGERLEADLSERLDAILESLSIVEVRAPKRLSEYRERLQQAVIELSEQVQVEDERLAREVAYLAERWDINEE</sequence>
<dbReference type="GO" id="GO:0004521">
    <property type="term" value="F:RNA endonuclease activity"/>
    <property type="evidence" value="ECO:0007669"/>
    <property type="project" value="InterPro"/>
</dbReference>
<comment type="similarity">
    <text evidence="5">Belongs to the YicC/YloC family.</text>
</comment>
<proteinExistence type="inferred from homology"/>
<feature type="non-terminal residue" evidence="8">
    <location>
        <position position="223"/>
    </location>
</feature>
<dbReference type="Pfam" id="PF03755">
    <property type="entry name" value="YicC-like_N"/>
    <property type="match status" value="1"/>
</dbReference>
<protein>
    <submittedName>
        <fullName evidence="8">Uncharacterized protein</fullName>
    </submittedName>
</protein>
<dbReference type="InterPro" id="IPR013551">
    <property type="entry name" value="YicC-like_C"/>
</dbReference>
<reference evidence="8" key="1">
    <citation type="submission" date="2018-05" db="EMBL/GenBank/DDBJ databases">
        <authorList>
            <person name="Lanie J.A."/>
            <person name="Ng W.-L."/>
            <person name="Kazmierczak K.M."/>
            <person name="Andrzejewski T.M."/>
            <person name="Davidsen T.M."/>
            <person name="Wayne K.J."/>
            <person name="Tettelin H."/>
            <person name="Glass J.I."/>
            <person name="Rusch D."/>
            <person name="Podicherti R."/>
            <person name="Tsui H.-C.T."/>
            <person name="Winkler M.E."/>
        </authorList>
    </citation>
    <scope>NUCLEOTIDE SEQUENCE</scope>
</reference>
<evidence type="ECO:0000259" key="6">
    <source>
        <dbReference type="Pfam" id="PF03755"/>
    </source>
</evidence>
<name>A0A382ZN83_9ZZZZ</name>
<feature type="domain" description="Endoribonuclease YicC-like N-terminal" evidence="6">
    <location>
        <begin position="2"/>
        <end position="157"/>
    </location>
</feature>
<feature type="domain" description="Endoribonuclease YicC-like C-terminal" evidence="7">
    <location>
        <begin position="175"/>
        <end position="223"/>
    </location>
</feature>
<dbReference type="Pfam" id="PF08340">
    <property type="entry name" value="YicC-like_C"/>
    <property type="match status" value="1"/>
</dbReference>
<keyword evidence="3" id="KW-0255">Endonuclease</keyword>
<keyword evidence="2" id="KW-0540">Nuclease</keyword>
<dbReference type="EMBL" id="UINC01185177">
    <property type="protein sequence ID" value="SVD96750.1"/>
    <property type="molecule type" value="Genomic_DNA"/>
</dbReference>
<evidence type="ECO:0000256" key="1">
    <source>
        <dbReference type="ARBA" id="ARBA00001968"/>
    </source>
</evidence>
<accession>A0A382ZN83</accession>
<evidence type="ECO:0000259" key="7">
    <source>
        <dbReference type="Pfam" id="PF08340"/>
    </source>
</evidence>
<gene>
    <name evidence="8" type="ORF">METZ01_LOCUS449604</name>
</gene>
<evidence type="ECO:0000313" key="8">
    <source>
        <dbReference type="EMBL" id="SVD96750.1"/>
    </source>
</evidence>
<dbReference type="AlphaFoldDB" id="A0A382ZN83"/>
<keyword evidence="4" id="KW-0378">Hydrolase</keyword>
<dbReference type="PANTHER" id="PTHR30636">
    <property type="entry name" value="UPF0701 PROTEIN YICC"/>
    <property type="match status" value="1"/>
</dbReference>
<evidence type="ECO:0000256" key="3">
    <source>
        <dbReference type="ARBA" id="ARBA00022759"/>
    </source>
</evidence>
<dbReference type="InterPro" id="IPR005229">
    <property type="entry name" value="YicC/YloC-like"/>
</dbReference>
<evidence type="ECO:0000256" key="2">
    <source>
        <dbReference type="ARBA" id="ARBA00022722"/>
    </source>
</evidence>
<evidence type="ECO:0000256" key="5">
    <source>
        <dbReference type="ARBA" id="ARBA00035648"/>
    </source>
</evidence>
<evidence type="ECO:0000256" key="4">
    <source>
        <dbReference type="ARBA" id="ARBA00022801"/>
    </source>
</evidence>
<comment type="cofactor">
    <cofactor evidence="1">
        <name>a divalent metal cation</name>
        <dbReference type="ChEBI" id="CHEBI:60240"/>
    </cofactor>
</comment>
<organism evidence="8">
    <name type="scientific">marine metagenome</name>
    <dbReference type="NCBI Taxonomy" id="408172"/>
    <lineage>
        <taxon>unclassified sequences</taxon>
        <taxon>metagenomes</taxon>
        <taxon>ecological metagenomes</taxon>
    </lineage>
</organism>
<dbReference type="GO" id="GO:0016787">
    <property type="term" value="F:hydrolase activity"/>
    <property type="evidence" value="ECO:0007669"/>
    <property type="project" value="UniProtKB-KW"/>
</dbReference>
<dbReference type="InterPro" id="IPR013527">
    <property type="entry name" value="YicC-like_N"/>
</dbReference>